<sequence length="390" mass="45147">MYWIDPDGQGIGDPPIYVYCEMEAEQSDLKGTTSILHDSESQMDIGNCTEPGCYSRPIKYYASDRQIEALIQLSTYCHQNIMYHCRKTPLNFDGIAYAWWNDKDGARHKFSNRSTTCDQLAYTEGYDLQYVVDNVSLPITRIHFSNPFKGFGQHQVSRLRCRGKAKTEAMPRSCEDLWRMGHNLNGIYSVKGAKQMETVFCQFDKRPNEQDFQKRIGYQDIKTRPVYFSVQRLKNFSENRKPIPFDRDLVNIGGAMDSHSGVFTAPFTGTYFFSFAGLTGLTAFGGEKLSCETNTFLLRKTFFSFVGLVGKETIRQQFIRDTDYLYPSTITVQSTLRLQAGDKVWIEFHFIYTYLYGTESTIFSGWLLEEEEEEEEVERRRRSRKNAVAR</sequence>
<keyword evidence="2" id="KW-0964">Secreted</keyword>
<dbReference type="SUPFAM" id="SSF49842">
    <property type="entry name" value="TNF-like"/>
    <property type="match status" value="1"/>
</dbReference>
<proteinExistence type="predicted"/>
<dbReference type="Proteomes" id="UP001234178">
    <property type="component" value="Unassembled WGS sequence"/>
</dbReference>
<dbReference type="InterPro" id="IPR050822">
    <property type="entry name" value="Cerebellin_Synaptic_Org"/>
</dbReference>
<dbReference type="InterPro" id="IPR008983">
    <property type="entry name" value="Tumour_necrosis_fac-like_dom"/>
</dbReference>
<gene>
    <name evidence="5" type="ORF">OUZ56_020534</name>
</gene>
<name>A0ABQ9ZEQ8_9CRUS</name>
<dbReference type="Gene3D" id="2.60.120.1000">
    <property type="match status" value="1"/>
</dbReference>
<evidence type="ECO:0000256" key="2">
    <source>
        <dbReference type="ARBA" id="ARBA00022525"/>
    </source>
</evidence>
<dbReference type="PROSITE" id="PS50871">
    <property type="entry name" value="C1Q"/>
    <property type="match status" value="1"/>
</dbReference>
<dbReference type="PANTHER" id="PTHR22923:SF62">
    <property type="entry name" value="CVP18"/>
    <property type="match status" value="1"/>
</dbReference>
<dbReference type="SMART" id="SM00110">
    <property type="entry name" value="C1Q"/>
    <property type="match status" value="1"/>
</dbReference>
<dbReference type="InterPro" id="IPR001073">
    <property type="entry name" value="C1q_dom"/>
</dbReference>
<evidence type="ECO:0000256" key="1">
    <source>
        <dbReference type="ARBA" id="ARBA00004613"/>
    </source>
</evidence>
<reference evidence="5 6" key="1">
    <citation type="journal article" date="2023" name="Nucleic Acids Res.">
        <title>The hologenome of Daphnia magna reveals possible DNA methylation and microbiome-mediated evolution of the host genome.</title>
        <authorList>
            <person name="Chaturvedi A."/>
            <person name="Li X."/>
            <person name="Dhandapani V."/>
            <person name="Marshall H."/>
            <person name="Kissane S."/>
            <person name="Cuenca-Cambronero M."/>
            <person name="Asole G."/>
            <person name="Calvet F."/>
            <person name="Ruiz-Romero M."/>
            <person name="Marangio P."/>
            <person name="Guigo R."/>
            <person name="Rago D."/>
            <person name="Mirbahai L."/>
            <person name="Eastwood N."/>
            <person name="Colbourne J.K."/>
            <person name="Zhou J."/>
            <person name="Mallon E."/>
            <person name="Orsini L."/>
        </authorList>
    </citation>
    <scope>NUCLEOTIDE SEQUENCE [LARGE SCALE GENOMIC DNA]</scope>
    <source>
        <strain evidence="5">LRV0_1</strain>
    </source>
</reference>
<protein>
    <recommendedName>
        <fullName evidence="4">C1q domain-containing protein</fullName>
    </recommendedName>
</protein>
<evidence type="ECO:0000256" key="3">
    <source>
        <dbReference type="ARBA" id="ARBA00022729"/>
    </source>
</evidence>
<evidence type="ECO:0000259" key="4">
    <source>
        <dbReference type="PROSITE" id="PS50871"/>
    </source>
</evidence>
<comment type="subcellular location">
    <subcellularLocation>
        <location evidence="1">Secreted</location>
    </subcellularLocation>
</comment>
<feature type="domain" description="C1q" evidence="4">
    <location>
        <begin position="221"/>
        <end position="374"/>
    </location>
</feature>
<evidence type="ECO:0000313" key="6">
    <source>
        <dbReference type="Proteomes" id="UP001234178"/>
    </source>
</evidence>
<keyword evidence="3" id="KW-0732">Signal</keyword>
<accession>A0ABQ9ZEQ8</accession>
<dbReference type="EMBL" id="JAOYFB010000003">
    <property type="protein sequence ID" value="KAK4011417.1"/>
    <property type="molecule type" value="Genomic_DNA"/>
</dbReference>
<evidence type="ECO:0000313" key="5">
    <source>
        <dbReference type="EMBL" id="KAK4011417.1"/>
    </source>
</evidence>
<keyword evidence="6" id="KW-1185">Reference proteome</keyword>
<dbReference type="PANTHER" id="PTHR22923">
    <property type="entry name" value="CEREBELLIN-RELATED"/>
    <property type="match status" value="1"/>
</dbReference>
<dbReference type="Gene3D" id="2.60.120.40">
    <property type="match status" value="1"/>
</dbReference>
<dbReference type="Pfam" id="PF00386">
    <property type="entry name" value="C1q"/>
    <property type="match status" value="1"/>
</dbReference>
<organism evidence="5 6">
    <name type="scientific">Daphnia magna</name>
    <dbReference type="NCBI Taxonomy" id="35525"/>
    <lineage>
        <taxon>Eukaryota</taxon>
        <taxon>Metazoa</taxon>
        <taxon>Ecdysozoa</taxon>
        <taxon>Arthropoda</taxon>
        <taxon>Crustacea</taxon>
        <taxon>Branchiopoda</taxon>
        <taxon>Diplostraca</taxon>
        <taxon>Cladocera</taxon>
        <taxon>Anomopoda</taxon>
        <taxon>Daphniidae</taxon>
        <taxon>Daphnia</taxon>
    </lineage>
</organism>
<comment type="caution">
    <text evidence="5">The sequence shown here is derived from an EMBL/GenBank/DDBJ whole genome shotgun (WGS) entry which is preliminary data.</text>
</comment>